<protein>
    <submittedName>
        <fullName evidence="2">Uncharacterized protein</fullName>
    </submittedName>
</protein>
<sequence>MNNNTNSILDSYESTDNALIDSFKAAALKVTTLYKDSLVQNRKAYAAGYQQALQDLYGFISSHPSTTVSQQGDPYTGHPVERGFLPVQDLLEFARERNTQLTSEMGSDDGMAPAQSQSMHITQPATSNPHTQRPSPPEPKTPQTSFGHSNQTQHGSTSGHQYETQAPLTSQATNPFQVDPNTQFTFSLPHNAPTLRASYTPVMHTYDTNHYPETPSDGFKRRYTPSDFSFMGRSINNMNLDAWCEPPHKRGRSRRDD</sequence>
<name>A0A162UB38_PHYB8</name>
<dbReference type="OrthoDB" id="21418at2759"/>
<reference evidence="3" key="1">
    <citation type="submission" date="2015-06" db="EMBL/GenBank/DDBJ databases">
        <title>Expansion of signal transduction pathways in fungi by whole-genome duplication.</title>
        <authorList>
            <consortium name="DOE Joint Genome Institute"/>
            <person name="Corrochano L.M."/>
            <person name="Kuo A."/>
            <person name="Marcet-Houben M."/>
            <person name="Polaino S."/>
            <person name="Salamov A."/>
            <person name="Villalobos J.M."/>
            <person name="Alvarez M.I."/>
            <person name="Avalos J."/>
            <person name="Benito E.P."/>
            <person name="Benoit I."/>
            <person name="Burger G."/>
            <person name="Camino L.P."/>
            <person name="Canovas D."/>
            <person name="Cerda-Olmedo E."/>
            <person name="Cheng J.-F."/>
            <person name="Dominguez A."/>
            <person name="Elias M."/>
            <person name="Eslava A.P."/>
            <person name="Glaser F."/>
            <person name="Grimwood J."/>
            <person name="Gutierrez G."/>
            <person name="Heitman J."/>
            <person name="Henrissat B."/>
            <person name="Iturriaga E.A."/>
            <person name="Lang B.F."/>
            <person name="Lavin J.L."/>
            <person name="Lee S."/>
            <person name="Li W."/>
            <person name="Lindquist E."/>
            <person name="Lopez-Garcia S."/>
            <person name="Luque E.M."/>
            <person name="Marcos A.T."/>
            <person name="Martin J."/>
            <person name="McCluskey K."/>
            <person name="Medina H.R."/>
            <person name="Miralles-Duran A."/>
            <person name="Miyazaki A."/>
            <person name="Munoz-Torres E."/>
            <person name="Oguiza J.A."/>
            <person name="Ohm R."/>
            <person name="Olmedo M."/>
            <person name="Orejas M."/>
            <person name="Ortiz-Castellanos L."/>
            <person name="Pisabarro A.G."/>
            <person name="Rodriguez-Romero J."/>
            <person name="Ruiz-Herrera J."/>
            <person name="Ruiz-Vazquez R."/>
            <person name="Sanz C."/>
            <person name="Schackwitz W."/>
            <person name="Schmutz J."/>
            <person name="Shahriari M."/>
            <person name="Shelest E."/>
            <person name="Silva-Franco F."/>
            <person name="Soanes D."/>
            <person name="Syed K."/>
            <person name="Tagua V.G."/>
            <person name="Talbot N.J."/>
            <person name="Thon M."/>
            <person name="De vries R.P."/>
            <person name="Wiebenga A."/>
            <person name="Yadav J.S."/>
            <person name="Braun E.L."/>
            <person name="Baker S."/>
            <person name="Garre V."/>
            <person name="Horwitz B."/>
            <person name="Torres-Martinez S."/>
            <person name="Idnurm A."/>
            <person name="Herrera-Estrella A."/>
            <person name="Gabaldon T."/>
            <person name="Grigoriev I.V."/>
        </authorList>
    </citation>
    <scope>NUCLEOTIDE SEQUENCE [LARGE SCALE GENOMIC DNA]</scope>
    <source>
        <strain evidence="3">NRRL 1555(-)</strain>
    </source>
</reference>
<dbReference type="AlphaFoldDB" id="A0A162UB38"/>
<dbReference type="GeneID" id="28996517"/>
<dbReference type="RefSeq" id="XP_018292952.1">
    <property type="nucleotide sequence ID" value="XM_018435611.1"/>
</dbReference>
<accession>A0A162UB38</accession>
<keyword evidence="3" id="KW-1185">Reference proteome</keyword>
<evidence type="ECO:0000313" key="3">
    <source>
        <dbReference type="Proteomes" id="UP000077315"/>
    </source>
</evidence>
<dbReference type="PANTHER" id="PTHR38645:SF1">
    <property type="entry name" value="YALI0F12243P"/>
    <property type="match status" value="1"/>
</dbReference>
<proteinExistence type="predicted"/>
<feature type="region of interest" description="Disordered" evidence="1">
    <location>
        <begin position="103"/>
        <end position="163"/>
    </location>
</feature>
<feature type="compositionally biased region" description="Polar residues" evidence="1">
    <location>
        <begin position="141"/>
        <end position="163"/>
    </location>
</feature>
<gene>
    <name evidence="2" type="ORF">PHYBLDRAFT_167248</name>
</gene>
<dbReference type="Proteomes" id="UP000077315">
    <property type="component" value="Unassembled WGS sequence"/>
</dbReference>
<evidence type="ECO:0000256" key="1">
    <source>
        <dbReference type="SAM" id="MobiDB-lite"/>
    </source>
</evidence>
<dbReference type="PANTHER" id="PTHR38645">
    <property type="entry name" value="CHROMOSOME 9, WHOLE GENOME SHOTGUN SEQUENCE"/>
    <property type="match status" value="1"/>
</dbReference>
<dbReference type="EMBL" id="KV440978">
    <property type="protein sequence ID" value="OAD74912.1"/>
    <property type="molecule type" value="Genomic_DNA"/>
</dbReference>
<dbReference type="VEuPathDB" id="FungiDB:PHYBLDRAFT_167248"/>
<dbReference type="InParanoid" id="A0A162UB38"/>
<feature type="compositionally biased region" description="Polar residues" evidence="1">
    <location>
        <begin position="114"/>
        <end position="133"/>
    </location>
</feature>
<organism evidence="2 3">
    <name type="scientific">Phycomyces blakesleeanus (strain ATCC 8743b / DSM 1359 / FGSC 10004 / NBRC 33097 / NRRL 1555)</name>
    <dbReference type="NCBI Taxonomy" id="763407"/>
    <lineage>
        <taxon>Eukaryota</taxon>
        <taxon>Fungi</taxon>
        <taxon>Fungi incertae sedis</taxon>
        <taxon>Mucoromycota</taxon>
        <taxon>Mucoromycotina</taxon>
        <taxon>Mucoromycetes</taxon>
        <taxon>Mucorales</taxon>
        <taxon>Phycomycetaceae</taxon>
        <taxon>Phycomyces</taxon>
    </lineage>
</organism>
<evidence type="ECO:0000313" key="2">
    <source>
        <dbReference type="EMBL" id="OAD74912.1"/>
    </source>
</evidence>